<accession>A0A4R9K5K5</accession>
<protein>
    <submittedName>
        <fullName evidence="2">Thioesterase</fullName>
    </submittedName>
</protein>
<dbReference type="SUPFAM" id="SSF54637">
    <property type="entry name" value="Thioesterase/thiol ester dehydrase-isomerase"/>
    <property type="match status" value="2"/>
</dbReference>
<dbReference type="PANTHER" id="PTHR31793:SF37">
    <property type="entry name" value="ACYL-COA THIOESTER HYDROLASE YBGC"/>
    <property type="match status" value="1"/>
</dbReference>
<dbReference type="InterPro" id="IPR050563">
    <property type="entry name" value="4-hydroxybenzoyl-CoA_TE"/>
</dbReference>
<dbReference type="Pfam" id="PF13279">
    <property type="entry name" value="4HBT_2"/>
    <property type="match status" value="1"/>
</dbReference>
<dbReference type="EMBL" id="RQGF01000028">
    <property type="protein sequence ID" value="TGL60567.1"/>
    <property type="molecule type" value="Genomic_DNA"/>
</dbReference>
<dbReference type="GO" id="GO:0047617">
    <property type="term" value="F:fatty acyl-CoA hydrolase activity"/>
    <property type="evidence" value="ECO:0007669"/>
    <property type="project" value="TreeGrafter"/>
</dbReference>
<evidence type="ECO:0000313" key="2">
    <source>
        <dbReference type="EMBL" id="TGL60567.1"/>
    </source>
</evidence>
<dbReference type="AlphaFoldDB" id="A0A4R9K5K5"/>
<proteinExistence type="predicted"/>
<dbReference type="Proteomes" id="UP000297762">
    <property type="component" value="Unassembled WGS sequence"/>
</dbReference>
<dbReference type="Gene3D" id="3.10.129.10">
    <property type="entry name" value="Hotdog Thioesterase"/>
    <property type="match status" value="2"/>
</dbReference>
<reference evidence="2" key="1">
    <citation type="journal article" date="2019" name="PLoS Negl. Trop. Dis.">
        <title>Revisiting the worldwide diversity of Leptospira species in the environment.</title>
        <authorList>
            <person name="Vincent A.T."/>
            <person name="Schiettekatte O."/>
            <person name="Bourhy P."/>
            <person name="Veyrier F.J."/>
            <person name="Picardeau M."/>
        </authorList>
    </citation>
    <scope>NUCLEOTIDE SEQUENCE [LARGE SCALE GENOMIC DNA]</scope>
    <source>
        <strain evidence="2">201702455</strain>
    </source>
</reference>
<name>A0A4R9K5K5_9LEPT</name>
<dbReference type="PANTHER" id="PTHR31793">
    <property type="entry name" value="4-HYDROXYBENZOYL-COA THIOESTERASE FAMILY MEMBER"/>
    <property type="match status" value="1"/>
</dbReference>
<dbReference type="InterPro" id="IPR029069">
    <property type="entry name" value="HotDog_dom_sf"/>
</dbReference>
<keyword evidence="1" id="KW-0378">Hydrolase</keyword>
<dbReference type="CDD" id="cd00586">
    <property type="entry name" value="4HBT"/>
    <property type="match status" value="1"/>
</dbReference>
<organism evidence="2 3">
    <name type="scientific">Leptospira sarikeiensis</name>
    <dbReference type="NCBI Taxonomy" id="2484943"/>
    <lineage>
        <taxon>Bacteria</taxon>
        <taxon>Pseudomonadati</taxon>
        <taxon>Spirochaetota</taxon>
        <taxon>Spirochaetia</taxon>
        <taxon>Leptospirales</taxon>
        <taxon>Leptospiraceae</taxon>
        <taxon>Leptospira</taxon>
    </lineage>
</organism>
<evidence type="ECO:0000313" key="3">
    <source>
        <dbReference type="Proteomes" id="UP000297762"/>
    </source>
</evidence>
<keyword evidence="3" id="KW-1185">Reference proteome</keyword>
<gene>
    <name evidence="2" type="ORF">EHQ64_12100</name>
</gene>
<dbReference type="OrthoDB" id="334274at2"/>
<dbReference type="RefSeq" id="WP_135649739.1">
    <property type="nucleotide sequence ID" value="NZ_RQGF01000028.1"/>
</dbReference>
<comment type="caution">
    <text evidence="2">The sequence shown here is derived from an EMBL/GenBank/DDBJ whole genome shotgun (WGS) entry which is preliminary data.</text>
</comment>
<sequence length="291" mass="33227">MSVTEKERVRTRFSDLDTQRHTTSRTYEDSCLGDRYRVLEDAGYSWKRMIDESVRLQTISADIRFLAQQMENIELSVKTTVLSGQDGLLSFSQEVLDPNGKVAAEIKTLARTERDGKPFQLISAQADSQELISSYEIISPFSGSCDRTLAERDLFYCERNPFGDYNPSHYWRLLEEGRWNFTAECGLTLEDLVAMDTTLFYMGGKIRYRKPLLAGRKAKVKTWIHSFDKIWSRMRQELSDSETGEILAESMDDLLVVSVSKSRPKKPGEDLLKVFAKVTEFPEGEPKGGAK</sequence>
<evidence type="ECO:0000256" key="1">
    <source>
        <dbReference type="ARBA" id="ARBA00022801"/>
    </source>
</evidence>